<evidence type="ECO:0000259" key="7">
    <source>
        <dbReference type="Pfam" id="PF00361"/>
    </source>
</evidence>
<evidence type="ECO:0000256" key="6">
    <source>
        <dbReference type="SAM" id="Phobius"/>
    </source>
</evidence>
<feature type="transmembrane region" description="Helical" evidence="6">
    <location>
        <begin position="792"/>
        <end position="811"/>
    </location>
</feature>
<feature type="transmembrane region" description="Helical" evidence="6">
    <location>
        <begin position="400"/>
        <end position="417"/>
    </location>
</feature>
<feature type="transmembrane region" description="Helical" evidence="6">
    <location>
        <begin position="456"/>
        <end position="478"/>
    </location>
</feature>
<dbReference type="NCBIfam" id="TIGR01974">
    <property type="entry name" value="NDH_I_L"/>
    <property type="match status" value="1"/>
</dbReference>
<dbReference type="EC" id="1.6.5.-" evidence="9"/>
<organism evidence="9 10">
    <name type="scientific">Thermogemmata fonticola</name>
    <dbReference type="NCBI Taxonomy" id="2755323"/>
    <lineage>
        <taxon>Bacteria</taxon>
        <taxon>Pseudomonadati</taxon>
        <taxon>Planctomycetota</taxon>
        <taxon>Planctomycetia</taxon>
        <taxon>Gemmatales</taxon>
        <taxon>Gemmataceae</taxon>
        <taxon>Thermogemmata</taxon>
    </lineage>
</organism>
<proteinExistence type="predicted"/>
<accession>A0A7V8VE35</accession>
<feature type="transmembrane region" description="Helical" evidence="6">
    <location>
        <begin position="58"/>
        <end position="86"/>
    </location>
</feature>
<feature type="transmembrane region" description="Helical" evidence="6">
    <location>
        <begin position="12"/>
        <end position="37"/>
    </location>
</feature>
<dbReference type="GO" id="GO:0008137">
    <property type="term" value="F:NADH dehydrogenase (ubiquinone) activity"/>
    <property type="evidence" value="ECO:0007669"/>
    <property type="project" value="InterPro"/>
</dbReference>
<dbReference type="InterPro" id="IPR018393">
    <property type="entry name" value="NADHpl_OxRdtase_5_subgr"/>
</dbReference>
<feature type="transmembrane region" description="Helical" evidence="6">
    <location>
        <begin position="429"/>
        <end position="449"/>
    </location>
</feature>
<dbReference type="GO" id="GO:0042773">
    <property type="term" value="P:ATP synthesis coupled electron transport"/>
    <property type="evidence" value="ECO:0007669"/>
    <property type="project" value="InterPro"/>
</dbReference>
<dbReference type="Proteomes" id="UP000542342">
    <property type="component" value="Unassembled WGS sequence"/>
</dbReference>
<dbReference type="GO" id="GO:0015990">
    <property type="term" value="P:electron transport coupled proton transport"/>
    <property type="evidence" value="ECO:0007669"/>
    <property type="project" value="TreeGrafter"/>
</dbReference>
<evidence type="ECO:0000256" key="3">
    <source>
        <dbReference type="ARBA" id="ARBA00022989"/>
    </source>
</evidence>
<dbReference type="PANTHER" id="PTHR42829">
    <property type="entry name" value="NADH-UBIQUINONE OXIDOREDUCTASE CHAIN 5"/>
    <property type="match status" value="1"/>
</dbReference>
<sequence>MIPGWEATPGRLYVVATLLPLAVVLVLATAGMLRAWIRPLRTPGSWTETVYWMLGGDVPLRAGAFLSVAAMAVTAFLSLVGLVQFLSATDSAEPVRWAERIDWVRIGPLSDNLTAGTGVDHATLPALVLQVGYRIDALTAVLFAMVAVVALAIFIFALGYMAEETQTVVEDHEAQHQYHRDQPVERRGRFGRFYLFLSLFCFAMLHLLIADNLFQIFVSWELVGVCSFWLIGFYQERPSASYAANKAFIINRVGDAGFLIGIAIAWTQLGTLNLEEIFQRLRGGTDSDGRVRYARVVAEAEGTDALPIGAAGEVRRRSYEVGADRQGGTHVLLHPLSGRGSDVPARVRVSEPMSLQDYAVMPYWLWVVMGVGILLGCIGKSAQWPLHTWLPDAMEGPTPVSALIHAATMVAAGVYLVGRCYPLFASEVLLITAYIGAITAFLAASIALVQTDIKRVLAYSTCSQLGLMFLALGLGGWIAGLLHLLTHAFFKALLFLGAGSVIHACHHVQDMRQMGGLRRKMPITALTMLVGVLAISGVPLLSGWYSKERILSQAVGWGLYQPQHVLLWLLPWLTTVLTAYYMFRLWLLTFAGTPRDEQVYEQVQESPGVMTGPLVVLAVLSAGGAWGWPVWEVEASWLGRVLEQAQPAMVQEYVEVTERGHHYHLLTAGLALACTLGGAGLAYLWFGRTTVTAEQFQVHSQVGRFLENKWYFDEIYDAAVLRPVVQAAQVIAQADKRPTEVEVSVPAPAALEEPPPRRFDWGTLDGWLNAVGDLAAAGGEVLRRWQSGRLRWYIGMLALTSVLILGMLAGWNR</sequence>
<dbReference type="AlphaFoldDB" id="A0A7V8VE35"/>
<protein>
    <submittedName>
        <fullName evidence="9">NADH-quinone oxidoreductase subunit L</fullName>
        <ecNumber evidence="9">1.6.5.-</ecNumber>
    </submittedName>
</protein>
<name>A0A7V8VE35_9BACT</name>
<dbReference type="InterPro" id="IPR001750">
    <property type="entry name" value="ND/Mrp_TM"/>
</dbReference>
<dbReference type="InterPro" id="IPR003945">
    <property type="entry name" value="NU5C-like"/>
</dbReference>
<feature type="transmembrane region" description="Helical" evidence="6">
    <location>
        <begin position="247"/>
        <end position="266"/>
    </location>
</feature>
<keyword evidence="9" id="KW-0560">Oxidoreductase</keyword>
<evidence type="ECO:0000256" key="1">
    <source>
        <dbReference type="ARBA" id="ARBA00004127"/>
    </source>
</evidence>
<feature type="transmembrane region" description="Helical" evidence="6">
    <location>
        <begin position="663"/>
        <end position="686"/>
    </location>
</feature>
<evidence type="ECO:0000256" key="2">
    <source>
        <dbReference type="ARBA" id="ARBA00022692"/>
    </source>
</evidence>
<feature type="transmembrane region" description="Helical" evidence="6">
    <location>
        <begin position="565"/>
        <end position="587"/>
    </location>
</feature>
<evidence type="ECO:0000313" key="9">
    <source>
        <dbReference type="EMBL" id="MBA2226350.1"/>
    </source>
</evidence>
<dbReference type="Pfam" id="PF00662">
    <property type="entry name" value="Proton_antipo_N"/>
    <property type="match status" value="1"/>
</dbReference>
<evidence type="ECO:0000256" key="5">
    <source>
        <dbReference type="RuleBase" id="RU000320"/>
    </source>
</evidence>
<comment type="caution">
    <text evidence="9">The sequence shown here is derived from an EMBL/GenBank/DDBJ whole genome shotgun (WGS) entry which is preliminary data.</text>
</comment>
<keyword evidence="10" id="KW-1185">Reference proteome</keyword>
<dbReference type="Gene3D" id="1.20.5.2700">
    <property type="match status" value="1"/>
</dbReference>
<feature type="transmembrane region" description="Helical" evidence="6">
    <location>
        <begin position="216"/>
        <end position="235"/>
    </location>
</feature>
<dbReference type="GO" id="GO:0003954">
    <property type="term" value="F:NADH dehydrogenase activity"/>
    <property type="evidence" value="ECO:0007669"/>
    <property type="project" value="TreeGrafter"/>
</dbReference>
<dbReference type="PANTHER" id="PTHR42829:SF2">
    <property type="entry name" value="NADH-UBIQUINONE OXIDOREDUCTASE CHAIN 5"/>
    <property type="match status" value="1"/>
</dbReference>
<reference evidence="9 10" key="1">
    <citation type="submission" date="2020-07" db="EMBL/GenBank/DDBJ databases">
        <title>Thermogemmata thermophila gen. nov., sp. nov., a novel moderate thermophilic planctomycete from a Kamchatka hot spring.</title>
        <authorList>
            <person name="Elcheninov A.G."/>
            <person name="Podosokorskaya O.A."/>
            <person name="Kovaleva O.L."/>
            <person name="Novikov A."/>
            <person name="Bonch-Osmolovskaya E.A."/>
            <person name="Toshchakov S.V."/>
            <person name="Kublanov I.V."/>
        </authorList>
    </citation>
    <scope>NUCLEOTIDE SEQUENCE [LARGE SCALE GENOMIC DNA]</scope>
    <source>
        <strain evidence="9 10">2918</strain>
    </source>
</reference>
<keyword evidence="2 5" id="KW-0812">Transmembrane</keyword>
<feature type="transmembrane region" description="Helical" evidence="6">
    <location>
        <begin position="137"/>
        <end position="158"/>
    </location>
</feature>
<gene>
    <name evidence="9" type="ORF">H0921_09285</name>
</gene>
<comment type="subcellular location">
    <subcellularLocation>
        <location evidence="1">Endomembrane system</location>
        <topology evidence="1">Multi-pass membrane protein</topology>
    </subcellularLocation>
    <subcellularLocation>
        <location evidence="5">Membrane</location>
        <topology evidence="5">Multi-pass membrane protein</topology>
    </subcellularLocation>
</comment>
<keyword evidence="3 6" id="KW-1133">Transmembrane helix</keyword>
<feature type="domain" description="NADH:quinone oxidoreductase/Mrp antiporter transmembrane" evidence="7">
    <location>
        <begin position="210"/>
        <end position="282"/>
    </location>
</feature>
<evidence type="ECO:0000313" key="10">
    <source>
        <dbReference type="Proteomes" id="UP000542342"/>
    </source>
</evidence>
<dbReference type="GO" id="GO:0012505">
    <property type="term" value="C:endomembrane system"/>
    <property type="evidence" value="ECO:0007669"/>
    <property type="project" value="UniProtKB-SubCell"/>
</dbReference>
<feature type="transmembrane region" description="Helical" evidence="6">
    <location>
        <begin position="523"/>
        <end position="545"/>
    </location>
</feature>
<dbReference type="InterPro" id="IPR001516">
    <property type="entry name" value="Proton_antipo_N"/>
</dbReference>
<evidence type="ECO:0000259" key="8">
    <source>
        <dbReference type="Pfam" id="PF00662"/>
    </source>
</evidence>
<dbReference type="EMBL" id="JACEFB010000005">
    <property type="protein sequence ID" value="MBA2226350.1"/>
    <property type="molecule type" value="Genomic_DNA"/>
</dbReference>
<feature type="transmembrane region" description="Helical" evidence="6">
    <location>
        <begin position="608"/>
        <end position="628"/>
    </location>
</feature>
<dbReference type="Pfam" id="PF00361">
    <property type="entry name" value="Proton_antipo_M"/>
    <property type="match status" value="2"/>
</dbReference>
<feature type="transmembrane region" description="Helical" evidence="6">
    <location>
        <begin position="484"/>
        <end position="502"/>
    </location>
</feature>
<feature type="transmembrane region" description="Helical" evidence="6">
    <location>
        <begin position="363"/>
        <end position="379"/>
    </location>
</feature>
<feature type="transmembrane region" description="Helical" evidence="6">
    <location>
        <begin position="193"/>
        <end position="210"/>
    </location>
</feature>
<keyword evidence="4 6" id="KW-0472">Membrane</keyword>
<feature type="domain" description="NADH-Ubiquinone oxidoreductase (complex I) chain 5 N-terminal" evidence="8">
    <location>
        <begin position="127"/>
        <end position="165"/>
    </location>
</feature>
<dbReference type="RefSeq" id="WP_194537783.1">
    <property type="nucleotide sequence ID" value="NZ_JACEFB010000005.1"/>
</dbReference>
<evidence type="ECO:0000256" key="4">
    <source>
        <dbReference type="ARBA" id="ARBA00023136"/>
    </source>
</evidence>
<dbReference type="GO" id="GO:0016020">
    <property type="term" value="C:membrane"/>
    <property type="evidence" value="ECO:0007669"/>
    <property type="project" value="UniProtKB-SubCell"/>
</dbReference>
<feature type="domain" description="NADH:quinone oxidoreductase/Mrp antiporter transmembrane" evidence="7">
    <location>
        <begin position="362"/>
        <end position="561"/>
    </location>
</feature>